<dbReference type="CDD" id="cd07593">
    <property type="entry name" value="BAR_MUG137_fungi"/>
    <property type="match status" value="1"/>
</dbReference>
<gene>
    <name evidence="3" type="ORF">GX51_01152</name>
</gene>
<evidence type="ECO:0000313" key="4">
    <source>
        <dbReference type="Proteomes" id="UP000224080"/>
    </source>
</evidence>
<feature type="compositionally biased region" description="Polar residues" evidence="1">
    <location>
        <begin position="280"/>
        <end position="289"/>
    </location>
</feature>
<keyword evidence="4" id="KW-1185">Reference proteome</keyword>
<dbReference type="PROSITE" id="PS51021">
    <property type="entry name" value="BAR"/>
    <property type="match status" value="1"/>
</dbReference>
<sequence length="458" mass="51188">MNVNKKIGRFKQWAGERMGSEAKTNVSDDFKALEMEMNLRHEGMERLQRSMTAYVKALSKRNEGDDKEKTLPVGYMGTTMVNHGEDFESTSEFGQCLTNFGRTNERIARIQETYIANATTSWLESLDRSLVQMKEYQNARKKLETRRIAYDASLTKMQKAKREDFRVEEELRSQKAKYEESTEDVYRRMEDIKEAEADSIADLGAFLDAELNYYDQCREVLLQLKNNWPAGQTHSQGGSSRRPGRNRSNTAHSYHDRYEAVQEEPPIPTPEHRPAIKSSRAASMQQNGSPPRGYSPDSSYQHRPNMTRTSTFEGPFQLRRDESPAVTQRLSRIASDSAALRNNNNSSSSNHHSQLHLRTANRPYDHYPESPDDASYGKSCGGSSPDRYFIGGRSVSPATSNGSVMSRAASVTGFHQQAGGSSIGKKAPPPPPPSRAKKPPPPPPPAAGKRLIGAGGHV</sequence>
<dbReference type="STRING" id="2060905.A0A2B7XIW0"/>
<dbReference type="AlphaFoldDB" id="A0A2B7XIW0"/>
<evidence type="ECO:0000313" key="3">
    <source>
        <dbReference type="EMBL" id="PGH08632.1"/>
    </source>
</evidence>
<dbReference type="Pfam" id="PF03114">
    <property type="entry name" value="BAR"/>
    <property type="match status" value="1"/>
</dbReference>
<dbReference type="InterPro" id="IPR004148">
    <property type="entry name" value="BAR_dom"/>
</dbReference>
<dbReference type="OrthoDB" id="14167at2759"/>
<feature type="compositionally biased region" description="Low complexity" evidence="1">
    <location>
        <begin position="342"/>
        <end position="352"/>
    </location>
</feature>
<feature type="domain" description="BAR" evidence="2">
    <location>
        <begin position="15"/>
        <end position="237"/>
    </location>
</feature>
<accession>A0A2B7XIW0</accession>
<feature type="compositionally biased region" description="Pro residues" evidence="1">
    <location>
        <begin position="427"/>
        <end position="446"/>
    </location>
</feature>
<dbReference type="Proteomes" id="UP000224080">
    <property type="component" value="Unassembled WGS sequence"/>
</dbReference>
<comment type="caution">
    <text evidence="3">The sequence shown here is derived from an EMBL/GenBank/DDBJ whole genome shotgun (WGS) entry which is preliminary data.</text>
</comment>
<proteinExistence type="predicted"/>
<dbReference type="SUPFAM" id="SSF103657">
    <property type="entry name" value="BAR/IMD domain-like"/>
    <property type="match status" value="1"/>
</dbReference>
<protein>
    <recommendedName>
        <fullName evidence="2">BAR domain-containing protein</fullName>
    </recommendedName>
</protein>
<dbReference type="SMART" id="SM00721">
    <property type="entry name" value="BAR"/>
    <property type="match status" value="1"/>
</dbReference>
<dbReference type="InterPro" id="IPR027267">
    <property type="entry name" value="AH/BAR_dom_sf"/>
</dbReference>
<evidence type="ECO:0000259" key="2">
    <source>
        <dbReference type="PROSITE" id="PS51021"/>
    </source>
</evidence>
<name>A0A2B7XIW0_9EURO</name>
<organism evidence="3 4">
    <name type="scientific">Blastomyces parvus</name>
    <dbReference type="NCBI Taxonomy" id="2060905"/>
    <lineage>
        <taxon>Eukaryota</taxon>
        <taxon>Fungi</taxon>
        <taxon>Dikarya</taxon>
        <taxon>Ascomycota</taxon>
        <taxon>Pezizomycotina</taxon>
        <taxon>Eurotiomycetes</taxon>
        <taxon>Eurotiomycetidae</taxon>
        <taxon>Onygenales</taxon>
        <taxon>Ajellomycetaceae</taxon>
        <taxon>Blastomyces</taxon>
    </lineage>
</organism>
<dbReference type="Gene3D" id="1.20.1270.60">
    <property type="entry name" value="Arfaptin homology (AH) domain/BAR domain"/>
    <property type="match status" value="1"/>
</dbReference>
<feature type="region of interest" description="Disordered" evidence="1">
    <location>
        <begin position="391"/>
        <end position="458"/>
    </location>
</feature>
<dbReference type="GO" id="GO:0005737">
    <property type="term" value="C:cytoplasm"/>
    <property type="evidence" value="ECO:0007669"/>
    <property type="project" value="InterPro"/>
</dbReference>
<reference evidence="3 4" key="1">
    <citation type="submission" date="2017-10" db="EMBL/GenBank/DDBJ databases">
        <title>Comparative genomics in systemic dimorphic fungi from Ajellomycetaceae.</title>
        <authorList>
            <person name="Munoz J.F."/>
            <person name="Mcewen J.G."/>
            <person name="Clay O.K."/>
            <person name="Cuomo C.A."/>
        </authorList>
    </citation>
    <scope>NUCLEOTIDE SEQUENCE [LARGE SCALE GENOMIC DNA]</scope>
    <source>
        <strain evidence="3 4">UAMH130</strain>
    </source>
</reference>
<dbReference type="EMBL" id="PDNC01000008">
    <property type="protein sequence ID" value="PGH08632.1"/>
    <property type="molecule type" value="Genomic_DNA"/>
</dbReference>
<feature type="compositionally biased region" description="Polar residues" evidence="1">
    <location>
        <begin position="296"/>
        <end position="312"/>
    </location>
</feature>
<feature type="region of interest" description="Disordered" evidence="1">
    <location>
        <begin position="229"/>
        <end position="356"/>
    </location>
</feature>
<evidence type="ECO:0000256" key="1">
    <source>
        <dbReference type="SAM" id="MobiDB-lite"/>
    </source>
</evidence>